<feature type="compositionally biased region" description="Basic and acidic residues" evidence="1">
    <location>
        <begin position="40"/>
        <end position="62"/>
    </location>
</feature>
<comment type="caution">
    <text evidence="2">The sequence shown here is derived from an EMBL/GenBank/DDBJ whole genome shotgun (WGS) entry which is preliminary data.</text>
</comment>
<evidence type="ECO:0000313" key="3">
    <source>
        <dbReference type="Proteomes" id="UP000435112"/>
    </source>
</evidence>
<feature type="region of interest" description="Disordered" evidence="1">
    <location>
        <begin position="167"/>
        <end position="196"/>
    </location>
</feature>
<protein>
    <submittedName>
        <fullName evidence="2">Uncharacterized protein</fullName>
    </submittedName>
</protein>
<dbReference type="Proteomes" id="UP000435112">
    <property type="component" value="Unassembled WGS sequence"/>
</dbReference>
<gene>
    <name evidence="2" type="ORF">PR002_g10313</name>
</gene>
<feature type="compositionally biased region" description="Basic residues" evidence="1">
    <location>
        <begin position="19"/>
        <end position="30"/>
    </location>
</feature>
<reference evidence="2 3" key="1">
    <citation type="submission" date="2018-09" db="EMBL/GenBank/DDBJ databases">
        <title>Genomic investigation of the strawberry pathogen Phytophthora fragariae indicates pathogenicity is determined by transcriptional variation in three key races.</title>
        <authorList>
            <person name="Adams T.M."/>
            <person name="Armitage A.D."/>
            <person name="Sobczyk M.K."/>
            <person name="Bates H.J."/>
            <person name="Dunwell J.M."/>
            <person name="Nellist C.F."/>
            <person name="Harrison R.J."/>
        </authorList>
    </citation>
    <scope>NUCLEOTIDE SEQUENCE [LARGE SCALE GENOMIC DNA]</scope>
    <source>
        <strain evidence="2 3">SCRP324</strain>
    </source>
</reference>
<sequence>MAERPRGRRQVAGGSGGRGRGRPRKRRGRQVRFGTGGGEGRAERRKEDGARRESGDGAERRVTVASRTDGGGSATTQRRVRFADNVDGASKEVAAATEAGATEREDTADTEAADSTTTITGVGAARMDDGEETNEWSTGNGGADSNDGPARRVVIDYGAVATVDGDKVCGGPRADELRRKMDTTSSRHSPAHRARL</sequence>
<dbReference type="OrthoDB" id="10503364at2759"/>
<dbReference type="EMBL" id="QXFU01000580">
    <property type="protein sequence ID" value="KAE9028744.1"/>
    <property type="molecule type" value="Genomic_DNA"/>
</dbReference>
<evidence type="ECO:0000256" key="1">
    <source>
        <dbReference type="SAM" id="MobiDB-lite"/>
    </source>
</evidence>
<feature type="region of interest" description="Disordered" evidence="1">
    <location>
        <begin position="1"/>
        <end position="150"/>
    </location>
</feature>
<evidence type="ECO:0000313" key="2">
    <source>
        <dbReference type="EMBL" id="KAE9028744.1"/>
    </source>
</evidence>
<proteinExistence type="predicted"/>
<organism evidence="2 3">
    <name type="scientific">Phytophthora rubi</name>
    <dbReference type="NCBI Taxonomy" id="129364"/>
    <lineage>
        <taxon>Eukaryota</taxon>
        <taxon>Sar</taxon>
        <taxon>Stramenopiles</taxon>
        <taxon>Oomycota</taxon>
        <taxon>Peronosporomycetes</taxon>
        <taxon>Peronosporales</taxon>
        <taxon>Peronosporaceae</taxon>
        <taxon>Phytophthora</taxon>
    </lineage>
</organism>
<accession>A0A6A3MJI0</accession>
<feature type="compositionally biased region" description="Basic and acidic residues" evidence="1">
    <location>
        <begin position="173"/>
        <end position="182"/>
    </location>
</feature>
<dbReference type="AlphaFoldDB" id="A0A6A3MJI0"/>
<name>A0A6A3MJI0_9STRA</name>